<sequence>MDHQRSSLQNAGNAFAEFQILGTIFDIAILPGKIRVGLRSNYLRRDRAGDIVEAPAENHVAVVHHSTRRYVQKYAAPGQLVIARGRLSGELIADQFILLGANGPSEG</sequence>
<evidence type="ECO:0000313" key="1">
    <source>
        <dbReference type="EMBL" id="BDV36359.1"/>
    </source>
</evidence>
<reference evidence="1 2" key="1">
    <citation type="journal article" date="2023" name="Int. J. Syst. Evol. Microbiol.">
        <title>Methylocystis iwaonis sp. nov., a type II methane-oxidizing bacterium from surface soil of a rice paddy field in Japan, and emended description of the genus Methylocystis (ex Whittenbury et al. 1970) Bowman et al. 1993.</title>
        <authorList>
            <person name="Kaise H."/>
            <person name="Sawadogo J.B."/>
            <person name="Alam M.S."/>
            <person name="Ueno C."/>
            <person name="Dianou D."/>
            <person name="Shinjo R."/>
            <person name="Asakawa S."/>
        </authorList>
    </citation>
    <scope>NUCLEOTIDE SEQUENCE [LARGE SCALE GENOMIC DNA]</scope>
    <source>
        <strain evidence="1 2">SS37A-Re</strain>
    </source>
</reference>
<dbReference type="RefSeq" id="WP_281932665.1">
    <property type="nucleotide sequence ID" value="NZ_AP027144.1"/>
</dbReference>
<geneLocation type="plasmid" evidence="1 2">
    <name>pSS37A-Re-2</name>
</geneLocation>
<evidence type="ECO:0000313" key="2">
    <source>
        <dbReference type="Proteomes" id="UP001317629"/>
    </source>
</evidence>
<gene>
    <name evidence="1" type="ORF">SS37A_38890</name>
</gene>
<accession>A0ABM8EEA2</accession>
<organism evidence="1 2">
    <name type="scientific">Methylocystis iwaonis</name>
    <dbReference type="NCBI Taxonomy" id="2885079"/>
    <lineage>
        <taxon>Bacteria</taxon>
        <taxon>Pseudomonadati</taxon>
        <taxon>Pseudomonadota</taxon>
        <taxon>Alphaproteobacteria</taxon>
        <taxon>Hyphomicrobiales</taxon>
        <taxon>Methylocystaceae</taxon>
        <taxon>Methylocystis</taxon>
    </lineage>
</organism>
<protein>
    <submittedName>
        <fullName evidence="1">Uncharacterized protein</fullName>
    </submittedName>
</protein>
<keyword evidence="2" id="KW-1185">Reference proteome</keyword>
<dbReference type="EMBL" id="AP027144">
    <property type="protein sequence ID" value="BDV36359.1"/>
    <property type="molecule type" value="Genomic_DNA"/>
</dbReference>
<dbReference type="Proteomes" id="UP001317629">
    <property type="component" value="Plasmid pSS37A-Re-2"/>
</dbReference>
<name>A0ABM8EEA2_9HYPH</name>
<proteinExistence type="predicted"/>
<keyword evidence="1" id="KW-0614">Plasmid</keyword>